<dbReference type="Pfam" id="PF01547">
    <property type="entry name" value="SBP_bac_1"/>
    <property type="match status" value="1"/>
</dbReference>
<dbReference type="InterPro" id="IPR006059">
    <property type="entry name" value="SBP"/>
</dbReference>
<protein>
    <submittedName>
        <fullName evidence="1">Extracellular solute-binding protein</fullName>
    </submittedName>
</protein>
<dbReference type="Gene3D" id="3.40.190.10">
    <property type="entry name" value="Periplasmic binding protein-like II"/>
    <property type="match status" value="2"/>
</dbReference>
<dbReference type="RefSeq" id="WP_213124882.1">
    <property type="nucleotide sequence ID" value="NZ_JAGYPG010000002.1"/>
</dbReference>
<dbReference type="EMBL" id="JAGYPG010000002">
    <property type="protein sequence ID" value="MBS4195683.1"/>
    <property type="molecule type" value="Genomic_DNA"/>
</dbReference>
<name>A0A942TDG7_9BACI</name>
<dbReference type="PANTHER" id="PTHR43649:SF11">
    <property type="entry name" value="ABC TRANSPORTER SUBSTRATE-BINDING PROTEIN YESO-RELATED"/>
    <property type="match status" value="1"/>
</dbReference>
<reference evidence="1 2" key="1">
    <citation type="submission" date="2021-05" db="EMBL/GenBank/DDBJ databases">
        <title>Novel Bacillus species.</title>
        <authorList>
            <person name="Liu G."/>
        </authorList>
    </citation>
    <scope>NUCLEOTIDE SEQUENCE [LARGE SCALE GENOMIC DNA]</scope>
    <source>
        <strain evidence="2">FJAT-49780</strain>
    </source>
</reference>
<dbReference type="PANTHER" id="PTHR43649">
    <property type="entry name" value="ARABINOSE-BINDING PROTEIN-RELATED"/>
    <property type="match status" value="1"/>
</dbReference>
<dbReference type="AlphaFoldDB" id="A0A942TDG7"/>
<keyword evidence="2" id="KW-1185">Reference proteome</keyword>
<evidence type="ECO:0000313" key="2">
    <source>
        <dbReference type="Proteomes" id="UP000681414"/>
    </source>
</evidence>
<dbReference type="Proteomes" id="UP000681414">
    <property type="component" value="Unassembled WGS sequence"/>
</dbReference>
<sequence length="439" mass="49076">MKGFIYKTLILLLVIGLISGCSKSTNGGNKNAEDAEDKIELRMTWWGSQDRHDRTIKVIELYEKLNPNIKISPEFTGWDGYWEKLATQAAGKNLPDIIQMDYKFLSDYSDKGLLIDLNPYVDSGILNLDDVDDQYLNGGIIDDKLFAINIGANAHAVLVDPALFEKAGIPIPEPGYTWDDLKLIGQQLSDKLGDGVYGTHPNAGIMAFKHYLREHKLWLFNEDGTGLGYEDDQLLADFLQITVDMIKSGAAAPPEVFKSAGSNVEQMPIIMEQAAMQMDIHSNQIIAMESASGRPLQLILQPMLEGGEFGHYIKPGQFLSVTIHSKQAQEAAKFINFFTNDLEANRILDAERGVPISEKVREDLRNNLSDAGKKMFDYLDLVADYSREIDPPDPVGATEIEDYFAKEIEDPIYYNQISPEDAAKAFRDKATEILAKNKK</sequence>
<accession>A0A942TDG7</accession>
<gene>
    <name evidence="1" type="ORF">KHA97_11495</name>
</gene>
<proteinExistence type="predicted"/>
<dbReference type="SUPFAM" id="SSF53850">
    <property type="entry name" value="Periplasmic binding protein-like II"/>
    <property type="match status" value="1"/>
</dbReference>
<organism evidence="1 2">
    <name type="scientific">Lederbergia citri</name>
    <dbReference type="NCBI Taxonomy" id="2833580"/>
    <lineage>
        <taxon>Bacteria</taxon>
        <taxon>Bacillati</taxon>
        <taxon>Bacillota</taxon>
        <taxon>Bacilli</taxon>
        <taxon>Bacillales</taxon>
        <taxon>Bacillaceae</taxon>
        <taxon>Lederbergia</taxon>
    </lineage>
</organism>
<comment type="caution">
    <text evidence="1">The sequence shown here is derived from an EMBL/GenBank/DDBJ whole genome shotgun (WGS) entry which is preliminary data.</text>
</comment>
<dbReference type="InterPro" id="IPR050490">
    <property type="entry name" value="Bact_solute-bd_prot1"/>
</dbReference>
<evidence type="ECO:0000313" key="1">
    <source>
        <dbReference type="EMBL" id="MBS4195683.1"/>
    </source>
</evidence>
<dbReference type="PROSITE" id="PS51257">
    <property type="entry name" value="PROKAR_LIPOPROTEIN"/>
    <property type="match status" value="1"/>
</dbReference>